<dbReference type="EMBL" id="LAZR01064536">
    <property type="protein sequence ID" value="KKK57334.1"/>
    <property type="molecule type" value="Genomic_DNA"/>
</dbReference>
<accession>A0A0F8YT97</accession>
<protein>
    <submittedName>
        <fullName evidence="1">Uncharacterized protein</fullName>
    </submittedName>
</protein>
<proteinExistence type="predicted"/>
<feature type="non-terminal residue" evidence="1">
    <location>
        <position position="20"/>
    </location>
</feature>
<sequence length="20" mass="2155">MARTTAAEVKAIMDNCTVDD</sequence>
<name>A0A0F8YT97_9ZZZZ</name>
<dbReference type="AlphaFoldDB" id="A0A0F8YT97"/>
<gene>
    <name evidence="1" type="ORF">LCGC14_3055490</name>
</gene>
<comment type="caution">
    <text evidence="1">The sequence shown here is derived from an EMBL/GenBank/DDBJ whole genome shotgun (WGS) entry which is preliminary data.</text>
</comment>
<evidence type="ECO:0000313" key="1">
    <source>
        <dbReference type="EMBL" id="KKK57334.1"/>
    </source>
</evidence>
<reference evidence="1" key="1">
    <citation type="journal article" date="2015" name="Nature">
        <title>Complex archaea that bridge the gap between prokaryotes and eukaryotes.</title>
        <authorList>
            <person name="Spang A."/>
            <person name="Saw J.H."/>
            <person name="Jorgensen S.L."/>
            <person name="Zaremba-Niedzwiedzka K."/>
            <person name="Martijn J."/>
            <person name="Lind A.E."/>
            <person name="van Eijk R."/>
            <person name="Schleper C."/>
            <person name="Guy L."/>
            <person name="Ettema T.J."/>
        </authorList>
    </citation>
    <scope>NUCLEOTIDE SEQUENCE</scope>
</reference>
<organism evidence="1">
    <name type="scientific">marine sediment metagenome</name>
    <dbReference type="NCBI Taxonomy" id="412755"/>
    <lineage>
        <taxon>unclassified sequences</taxon>
        <taxon>metagenomes</taxon>
        <taxon>ecological metagenomes</taxon>
    </lineage>
</organism>